<reference evidence="2" key="1">
    <citation type="journal article" date="2013" name="Science">
        <title>The Amborella genome and the evolution of flowering plants.</title>
        <authorList>
            <consortium name="Amborella Genome Project"/>
        </authorList>
    </citation>
    <scope>NUCLEOTIDE SEQUENCE [LARGE SCALE GENOMIC DNA]</scope>
</reference>
<dbReference type="Proteomes" id="UP000017836">
    <property type="component" value="Unassembled WGS sequence"/>
</dbReference>
<sequence>MKEAAEQGGAQQVAAVRIVNGCEDEERVEEAHGDGWGSRAAMGQDMSHTAIGLGKGRTAIGWRVARDVDKKGDLGDGGHTEPHIVIVNEVTMRVH</sequence>
<dbReference type="AlphaFoldDB" id="W1PSC2"/>
<dbReference type="HOGENOM" id="CLU_2375659_0_0_1"/>
<dbReference type="Gramene" id="ERN10943">
    <property type="protein sequence ID" value="ERN10943"/>
    <property type="gene ID" value="AMTR_s00158p00040970"/>
</dbReference>
<dbReference type="EMBL" id="KI392738">
    <property type="protein sequence ID" value="ERN10943.1"/>
    <property type="molecule type" value="Genomic_DNA"/>
</dbReference>
<evidence type="ECO:0000313" key="2">
    <source>
        <dbReference type="Proteomes" id="UP000017836"/>
    </source>
</evidence>
<protein>
    <submittedName>
        <fullName evidence="1">Uncharacterized protein</fullName>
    </submittedName>
</protein>
<name>W1PSC2_AMBTC</name>
<evidence type="ECO:0000313" key="1">
    <source>
        <dbReference type="EMBL" id="ERN10943.1"/>
    </source>
</evidence>
<proteinExistence type="predicted"/>
<accession>W1PSC2</accession>
<gene>
    <name evidence="1" type="ORF">AMTR_s00158p00040970</name>
</gene>
<keyword evidence="2" id="KW-1185">Reference proteome</keyword>
<organism evidence="1 2">
    <name type="scientific">Amborella trichopoda</name>
    <dbReference type="NCBI Taxonomy" id="13333"/>
    <lineage>
        <taxon>Eukaryota</taxon>
        <taxon>Viridiplantae</taxon>
        <taxon>Streptophyta</taxon>
        <taxon>Embryophyta</taxon>
        <taxon>Tracheophyta</taxon>
        <taxon>Spermatophyta</taxon>
        <taxon>Magnoliopsida</taxon>
        <taxon>Amborellales</taxon>
        <taxon>Amborellaceae</taxon>
        <taxon>Amborella</taxon>
    </lineage>
</organism>